<comment type="similarity">
    <text evidence="6">Belongs to the GST superfamily. Tau family.</text>
</comment>
<dbReference type="Pfam" id="PF02798">
    <property type="entry name" value="GST_N"/>
    <property type="match status" value="1"/>
</dbReference>
<dbReference type="EMBL" id="CM017702">
    <property type="protein sequence ID" value="TYG78240.1"/>
    <property type="molecule type" value="Genomic_DNA"/>
</dbReference>
<dbReference type="Gene3D" id="3.40.30.10">
    <property type="entry name" value="Glutaredoxin"/>
    <property type="match status" value="1"/>
</dbReference>
<dbReference type="PANTHER" id="PTHR44548">
    <property type="entry name" value="GST N-TERMINAL DOMAIN-CONTAINING PROTEIN"/>
    <property type="match status" value="1"/>
</dbReference>
<dbReference type="GO" id="GO:0005829">
    <property type="term" value="C:cytosol"/>
    <property type="evidence" value="ECO:0007669"/>
    <property type="project" value="UniProtKB-SubCell"/>
</dbReference>
<dbReference type="SFLD" id="SFLDS00019">
    <property type="entry name" value="Glutathione_Transferase_(cytos"/>
    <property type="match status" value="1"/>
</dbReference>
<dbReference type="SUPFAM" id="SSF52833">
    <property type="entry name" value="Thioredoxin-like"/>
    <property type="match status" value="1"/>
</dbReference>
<sequence length="158" mass="18860">MDELKLFGFWPSPYSRRVIWALKLKGVDYEYIEEDLPFNKSELLLQYNPVHKKIPVLVHGGKPIAESLVILEYIDEVWPHNPLLPKDAYEKSEAMFWAKFIDENVCVFEIFFFFYLCHFNFGWSLGLRHFRFILDQCGDSFKNSVKNNKRQLRATLKF</sequence>
<keyword evidence="3" id="KW-0963">Cytoplasm</keyword>
<evidence type="ECO:0000259" key="8">
    <source>
        <dbReference type="PROSITE" id="PS50404"/>
    </source>
</evidence>
<evidence type="ECO:0000256" key="6">
    <source>
        <dbReference type="ARBA" id="ARBA00025743"/>
    </source>
</evidence>
<dbReference type="InterPro" id="IPR040079">
    <property type="entry name" value="Glutathione_S-Trfase"/>
</dbReference>
<dbReference type="PANTHER" id="PTHR44548:SF3">
    <property type="entry name" value="GST N-TERMINAL DOMAIN-CONTAINING PROTEIN"/>
    <property type="match status" value="1"/>
</dbReference>
<gene>
    <name evidence="9" type="ORF">ES288_D02G043000v1</name>
</gene>
<evidence type="ECO:0000256" key="5">
    <source>
        <dbReference type="ARBA" id="ARBA00022679"/>
    </source>
</evidence>
<evidence type="ECO:0000256" key="4">
    <source>
        <dbReference type="ARBA" id="ARBA00022575"/>
    </source>
</evidence>
<accession>A0A5D2DB18</accession>
<proteinExistence type="inferred from homology"/>
<dbReference type="GO" id="GO:0009407">
    <property type="term" value="P:toxin catabolic process"/>
    <property type="evidence" value="ECO:0007669"/>
    <property type="project" value="UniProtKB-ARBA"/>
</dbReference>
<evidence type="ECO:0000313" key="10">
    <source>
        <dbReference type="Proteomes" id="UP000323506"/>
    </source>
</evidence>
<keyword evidence="5" id="KW-0808">Transferase</keyword>
<evidence type="ECO:0000313" key="9">
    <source>
        <dbReference type="EMBL" id="TYG78240.1"/>
    </source>
</evidence>
<evidence type="ECO:0000256" key="3">
    <source>
        <dbReference type="ARBA" id="ARBA00022490"/>
    </source>
</evidence>
<comment type="subcellular location">
    <subcellularLocation>
        <location evidence="1">Cytoplasm</location>
        <location evidence="1">Cytosol</location>
    </subcellularLocation>
</comment>
<keyword evidence="4" id="KW-0216">Detoxification</keyword>
<dbReference type="CDD" id="cd03058">
    <property type="entry name" value="GST_N_Tau"/>
    <property type="match status" value="1"/>
</dbReference>
<reference evidence="9 10" key="1">
    <citation type="submission" date="2019-06" db="EMBL/GenBank/DDBJ databases">
        <title>WGS assembly of Gossypium darwinii.</title>
        <authorList>
            <person name="Chen Z.J."/>
            <person name="Sreedasyam A."/>
            <person name="Ando A."/>
            <person name="Song Q."/>
            <person name="De L."/>
            <person name="Hulse-Kemp A."/>
            <person name="Ding M."/>
            <person name="Ye W."/>
            <person name="Kirkbride R."/>
            <person name="Jenkins J."/>
            <person name="Plott C."/>
            <person name="Lovell J."/>
            <person name="Lin Y.-M."/>
            <person name="Vaughn R."/>
            <person name="Liu B."/>
            <person name="Li W."/>
            <person name="Simpson S."/>
            <person name="Scheffler B."/>
            <person name="Saski C."/>
            <person name="Grover C."/>
            <person name="Hu G."/>
            <person name="Conover J."/>
            <person name="Carlson J."/>
            <person name="Shu S."/>
            <person name="Boston L."/>
            <person name="Williams M."/>
            <person name="Peterson D."/>
            <person name="Mcgee K."/>
            <person name="Jones D."/>
            <person name="Wendel J."/>
            <person name="Stelly D."/>
            <person name="Grimwood J."/>
            <person name="Schmutz J."/>
        </authorList>
    </citation>
    <scope>NUCLEOTIDE SEQUENCE [LARGE SCALE GENOMIC DNA]</scope>
    <source>
        <strain evidence="9">1808015.09</strain>
    </source>
</reference>
<dbReference type="FunFam" id="3.40.30.10:FF:000014">
    <property type="entry name" value="Tau class glutathione S-transferase"/>
    <property type="match status" value="1"/>
</dbReference>
<dbReference type="PROSITE" id="PS50404">
    <property type="entry name" value="GST_NTER"/>
    <property type="match status" value="1"/>
</dbReference>
<dbReference type="GO" id="GO:0004364">
    <property type="term" value="F:glutathione transferase activity"/>
    <property type="evidence" value="ECO:0007669"/>
    <property type="project" value="UniProtKB-EC"/>
</dbReference>
<feature type="domain" description="GST N-terminal" evidence="8">
    <location>
        <begin position="2"/>
        <end position="82"/>
    </location>
</feature>
<dbReference type="InterPro" id="IPR036249">
    <property type="entry name" value="Thioredoxin-like_sf"/>
</dbReference>
<evidence type="ECO:0000256" key="7">
    <source>
        <dbReference type="ARBA" id="ARBA00047960"/>
    </source>
</evidence>
<keyword evidence="10" id="KW-1185">Reference proteome</keyword>
<dbReference type="SFLD" id="SFLDG00358">
    <property type="entry name" value="Main_(cytGST)"/>
    <property type="match status" value="1"/>
</dbReference>
<protein>
    <recommendedName>
        <fullName evidence="2">glutathione transferase</fullName>
        <ecNumber evidence="2">2.5.1.18</ecNumber>
    </recommendedName>
</protein>
<comment type="catalytic activity">
    <reaction evidence="7">
        <text>RX + glutathione = an S-substituted glutathione + a halide anion + H(+)</text>
        <dbReference type="Rhea" id="RHEA:16437"/>
        <dbReference type="ChEBI" id="CHEBI:15378"/>
        <dbReference type="ChEBI" id="CHEBI:16042"/>
        <dbReference type="ChEBI" id="CHEBI:17792"/>
        <dbReference type="ChEBI" id="CHEBI:57925"/>
        <dbReference type="ChEBI" id="CHEBI:90779"/>
        <dbReference type="EC" id="2.5.1.18"/>
    </reaction>
</comment>
<evidence type="ECO:0000256" key="2">
    <source>
        <dbReference type="ARBA" id="ARBA00012452"/>
    </source>
</evidence>
<name>A0A5D2DB18_GOSDA</name>
<dbReference type="AlphaFoldDB" id="A0A5D2DB18"/>
<dbReference type="EC" id="2.5.1.18" evidence="2"/>
<dbReference type="Proteomes" id="UP000323506">
    <property type="component" value="Chromosome D02"/>
</dbReference>
<evidence type="ECO:0000256" key="1">
    <source>
        <dbReference type="ARBA" id="ARBA00004514"/>
    </source>
</evidence>
<dbReference type="InterPro" id="IPR004045">
    <property type="entry name" value="Glutathione_S-Trfase_N"/>
</dbReference>
<organism evidence="9 10">
    <name type="scientific">Gossypium darwinii</name>
    <name type="common">Darwin's cotton</name>
    <name type="synonym">Gossypium barbadense var. darwinii</name>
    <dbReference type="NCBI Taxonomy" id="34276"/>
    <lineage>
        <taxon>Eukaryota</taxon>
        <taxon>Viridiplantae</taxon>
        <taxon>Streptophyta</taxon>
        <taxon>Embryophyta</taxon>
        <taxon>Tracheophyta</taxon>
        <taxon>Spermatophyta</taxon>
        <taxon>Magnoliopsida</taxon>
        <taxon>eudicotyledons</taxon>
        <taxon>Gunneridae</taxon>
        <taxon>Pentapetalae</taxon>
        <taxon>rosids</taxon>
        <taxon>malvids</taxon>
        <taxon>Malvales</taxon>
        <taxon>Malvaceae</taxon>
        <taxon>Malvoideae</taxon>
        <taxon>Gossypium</taxon>
    </lineage>
</organism>
<dbReference type="Gene3D" id="1.20.1050.10">
    <property type="match status" value="1"/>
</dbReference>